<evidence type="ECO:0000313" key="1">
    <source>
        <dbReference type="EMBL" id="TGN99831.1"/>
    </source>
</evidence>
<name>A0A4E0QX28_9GAMM</name>
<dbReference type="AlphaFoldDB" id="A0A4E0QX28"/>
<gene>
    <name evidence="1" type="ORF">PN36_33165</name>
</gene>
<organism evidence="1 2">
    <name type="scientific">Candidatus Thiomargarita nelsonii</name>
    <dbReference type="NCBI Taxonomy" id="1003181"/>
    <lineage>
        <taxon>Bacteria</taxon>
        <taxon>Pseudomonadati</taxon>
        <taxon>Pseudomonadota</taxon>
        <taxon>Gammaproteobacteria</taxon>
        <taxon>Thiotrichales</taxon>
        <taxon>Thiotrichaceae</taxon>
        <taxon>Thiomargarita</taxon>
    </lineage>
</organism>
<dbReference type="Proteomes" id="UP000030428">
    <property type="component" value="Unassembled WGS sequence"/>
</dbReference>
<keyword evidence="2" id="KW-1185">Reference proteome</keyword>
<sequence length="89" mass="10790">MRDLQRIAFLTMAWWQEIQEGDKALNAALDEWQKIQIIHPSSDEFGQGNYNDRVNWFKQRLAEWAYKQQRSWKKAAEFLECNEKTLRNQ</sequence>
<accession>A0A4E0QX28</accession>
<evidence type="ECO:0000313" key="2">
    <source>
        <dbReference type="Proteomes" id="UP000030428"/>
    </source>
</evidence>
<protein>
    <submittedName>
        <fullName evidence="1">Uncharacterized protein</fullName>
    </submittedName>
</protein>
<comment type="caution">
    <text evidence="1">The sequence shown here is derived from an EMBL/GenBank/DDBJ whole genome shotgun (WGS) entry which is preliminary data.</text>
</comment>
<reference evidence="1 2" key="1">
    <citation type="journal article" date="2016" name="Front. Microbiol.">
        <title>Single-Cell (Meta-)Genomics of a Dimorphic Candidatus Thiomargarita nelsonii Reveals Genomic Plasticity.</title>
        <authorList>
            <person name="Flood B.E."/>
            <person name="Fliss P."/>
            <person name="Jones D.S."/>
            <person name="Dick G.J."/>
            <person name="Jain S."/>
            <person name="Kaster A.K."/>
            <person name="Winkel M."/>
            <person name="Mussmann M."/>
            <person name="Bailey J."/>
        </authorList>
    </citation>
    <scope>NUCLEOTIDE SEQUENCE [LARGE SCALE GENOMIC DNA]</scope>
    <source>
        <strain evidence="1">Hydrate Ridge</strain>
    </source>
</reference>
<dbReference type="EMBL" id="JSZA02000326">
    <property type="protein sequence ID" value="TGN99831.1"/>
    <property type="molecule type" value="Genomic_DNA"/>
</dbReference>
<proteinExistence type="predicted"/>